<feature type="region of interest" description="Disordered" evidence="1">
    <location>
        <begin position="1"/>
        <end position="77"/>
    </location>
</feature>
<proteinExistence type="predicted"/>
<feature type="compositionally biased region" description="Basic and acidic residues" evidence="1">
    <location>
        <begin position="43"/>
        <end position="52"/>
    </location>
</feature>
<evidence type="ECO:0000256" key="1">
    <source>
        <dbReference type="SAM" id="MobiDB-lite"/>
    </source>
</evidence>
<dbReference type="Proteomes" id="UP001054252">
    <property type="component" value="Unassembled WGS sequence"/>
</dbReference>
<evidence type="ECO:0000313" key="2">
    <source>
        <dbReference type="EMBL" id="GKV35454.1"/>
    </source>
</evidence>
<dbReference type="AlphaFoldDB" id="A0AAV5LEW0"/>
<gene>
    <name evidence="2" type="ORF">SLEP1_g43717</name>
</gene>
<accession>A0AAV5LEW0</accession>
<evidence type="ECO:0000313" key="3">
    <source>
        <dbReference type="Proteomes" id="UP001054252"/>
    </source>
</evidence>
<reference evidence="2 3" key="1">
    <citation type="journal article" date="2021" name="Commun. Biol.">
        <title>The genome of Shorea leprosula (Dipterocarpaceae) highlights the ecological relevance of drought in aseasonal tropical rainforests.</title>
        <authorList>
            <person name="Ng K.K.S."/>
            <person name="Kobayashi M.J."/>
            <person name="Fawcett J.A."/>
            <person name="Hatakeyama M."/>
            <person name="Paape T."/>
            <person name="Ng C.H."/>
            <person name="Ang C.C."/>
            <person name="Tnah L.H."/>
            <person name="Lee C.T."/>
            <person name="Nishiyama T."/>
            <person name="Sese J."/>
            <person name="O'Brien M.J."/>
            <person name="Copetti D."/>
            <person name="Mohd Noor M.I."/>
            <person name="Ong R.C."/>
            <person name="Putra M."/>
            <person name="Sireger I.Z."/>
            <person name="Indrioko S."/>
            <person name="Kosugi Y."/>
            <person name="Izuno A."/>
            <person name="Isagi Y."/>
            <person name="Lee S.L."/>
            <person name="Shimizu K.K."/>
        </authorList>
    </citation>
    <scope>NUCLEOTIDE SEQUENCE [LARGE SCALE GENOMIC DNA]</scope>
    <source>
        <strain evidence="2">214</strain>
    </source>
</reference>
<organism evidence="2 3">
    <name type="scientific">Rubroshorea leprosula</name>
    <dbReference type="NCBI Taxonomy" id="152421"/>
    <lineage>
        <taxon>Eukaryota</taxon>
        <taxon>Viridiplantae</taxon>
        <taxon>Streptophyta</taxon>
        <taxon>Embryophyta</taxon>
        <taxon>Tracheophyta</taxon>
        <taxon>Spermatophyta</taxon>
        <taxon>Magnoliopsida</taxon>
        <taxon>eudicotyledons</taxon>
        <taxon>Gunneridae</taxon>
        <taxon>Pentapetalae</taxon>
        <taxon>rosids</taxon>
        <taxon>malvids</taxon>
        <taxon>Malvales</taxon>
        <taxon>Dipterocarpaceae</taxon>
        <taxon>Rubroshorea</taxon>
    </lineage>
</organism>
<protein>
    <submittedName>
        <fullName evidence="2">Uncharacterized protein</fullName>
    </submittedName>
</protein>
<sequence>MGQFGPKFSFHATNSPKPLGKDSGIVKLVALSEKASSNAGERAPYRDSHGTETNHALRHKQTPRVPALASGSGGSET</sequence>
<keyword evidence="3" id="KW-1185">Reference proteome</keyword>
<dbReference type="EMBL" id="BPVZ01000111">
    <property type="protein sequence ID" value="GKV35454.1"/>
    <property type="molecule type" value="Genomic_DNA"/>
</dbReference>
<name>A0AAV5LEW0_9ROSI</name>
<comment type="caution">
    <text evidence="2">The sequence shown here is derived from an EMBL/GenBank/DDBJ whole genome shotgun (WGS) entry which is preliminary data.</text>
</comment>